<keyword evidence="1" id="KW-0732">Signal</keyword>
<feature type="chain" id="PRO_5003940998" evidence="1">
    <location>
        <begin position="26"/>
        <end position="154"/>
    </location>
</feature>
<evidence type="ECO:0000313" key="3">
    <source>
        <dbReference type="Proteomes" id="UP000010798"/>
    </source>
</evidence>
<dbReference type="Proteomes" id="UP000010798">
    <property type="component" value="Chromosome"/>
</dbReference>
<reference evidence="2 3" key="1">
    <citation type="submission" date="2012-02" db="EMBL/GenBank/DDBJ databases">
        <title>Complete sequence of chromosome of Singulisphaera acidiphila DSM 18658.</title>
        <authorList>
            <consortium name="US DOE Joint Genome Institute (JGI-PGF)"/>
            <person name="Lucas S."/>
            <person name="Copeland A."/>
            <person name="Lapidus A."/>
            <person name="Glavina del Rio T."/>
            <person name="Dalin E."/>
            <person name="Tice H."/>
            <person name="Bruce D."/>
            <person name="Goodwin L."/>
            <person name="Pitluck S."/>
            <person name="Peters L."/>
            <person name="Ovchinnikova G."/>
            <person name="Chertkov O."/>
            <person name="Kyrpides N."/>
            <person name="Mavromatis K."/>
            <person name="Ivanova N."/>
            <person name="Brettin T."/>
            <person name="Detter J.C."/>
            <person name="Han C."/>
            <person name="Larimer F."/>
            <person name="Land M."/>
            <person name="Hauser L."/>
            <person name="Markowitz V."/>
            <person name="Cheng J.-F."/>
            <person name="Hugenholtz P."/>
            <person name="Woyke T."/>
            <person name="Wu D."/>
            <person name="Tindall B."/>
            <person name="Pomrenke H."/>
            <person name="Brambilla E."/>
            <person name="Klenk H.-P."/>
            <person name="Eisen J.A."/>
        </authorList>
    </citation>
    <scope>NUCLEOTIDE SEQUENCE [LARGE SCALE GENOMIC DNA]</scope>
    <source>
        <strain evidence="3">ATCC BAA-1392 / DSM 18658 / VKM B-2454 / MOB10</strain>
    </source>
</reference>
<dbReference type="STRING" id="886293.Sinac_6264"/>
<dbReference type="EMBL" id="CP003364">
    <property type="protein sequence ID" value="AGA30353.1"/>
    <property type="molecule type" value="Genomic_DNA"/>
</dbReference>
<evidence type="ECO:0000313" key="2">
    <source>
        <dbReference type="EMBL" id="AGA30353.1"/>
    </source>
</evidence>
<keyword evidence="3" id="KW-1185">Reference proteome</keyword>
<organism evidence="2 3">
    <name type="scientific">Singulisphaera acidiphila (strain ATCC BAA-1392 / DSM 18658 / VKM B-2454 / MOB10)</name>
    <dbReference type="NCBI Taxonomy" id="886293"/>
    <lineage>
        <taxon>Bacteria</taxon>
        <taxon>Pseudomonadati</taxon>
        <taxon>Planctomycetota</taxon>
        <taxon>Planctomycetia</taxon>
        <taxon>Isosphaerales</taxon>
        <taxon>Isosphaeraceae</taxon>
        <taxon>Singulisphaera</taxon>
    </lineage>
</organism>
<accession>L0DND5</accession>
<dbReference type="KEGG" id="saci:Sinac_6264"/>
<feature type="signal peptide" evidence="1">
    <location>
        <begin position="1"/>
        <end position="25"/>
    </location>
</feature>
<name>L0DND5_SINAD</name>
<gene>
    <name evidence="2" type="ordered locus">Sinac_6264</name>
</gene>
<dbReference type="AlphaFoldDB" id="L0DND5"/>
<evidence type="ECO:0000256" key="1">
    <source>
        <dbReference type="SAM" id="SignalP"/>
    </source>
</evidence>
<protein>
    <submittedName>
        <fullName evidence="2">Uncharacterized protein</fullName>
    </submittedName>
</protein>
<sequence length="154" mass="16521">MTGKRTPVMIYVMLASLMGLSLVEATTASIDTPIVLSDSELDVLGKDSMKFKCNPSCIKNTGGTSTCYPPPGFSGCSASGSVCGEARYNPQSFSQCANDPMGPLDSCENNQGQEACYSTVNCVCDWNWLTWSYDCHTQGAPQDGDFEYRSADCS</sequence>
<proteinExistence type="predicted"/>
<dbReference type="HOGENOM" id="CLU_1703064_0_0_0"/>